<dbReference type="EMBL" id="CAUEEQ010000015">
    <property type="protein sequence ID" value="CAJ0915553.1"/>
    <property type="molecule type" value="Genomic_DNA"/>
</dbReference>
<keyword evidence="4" id="KW-1185">Reference proteome</keyword>
<evidence type="ECO:0000256" key="2">
    <source>
        <dbReference type="SAM" id="MobiDB-lite"/>
    </source>
</evidence>
<gene>
    <name evidence="3" type="ORF">RIMI_LOCUS60687</name>
</gene>
<dbReference type="Pfam" id="PF02493">
    <property type="entry name" value="MORN"/>
    <property type="match status" value="1"/>
</dbReference>
<feature type="compositionally biased region" description="Basic and acidic residues" evidence="2">
    <location>
        <begin position="1"/>
        <end position="18"/>
    </location>
</feature>
<organism evidence="3 4">
    <name type="scientific">Ranitomeya imitator</name>
    <name type="common">mimic poison frog</name>
    <dbReference type="NCBI Taxonomy" id="111125"/>
    <lineage>
        <taxon>Eukaryota</taxon>
        <taxon>Metazoa</taxon>
        <taxon>Chordata</taxon>
        <taxon>Craniata</taxon>
        <taxon>Vertebrata</taxon>
        <taxon>Euteleostomi</taxon>
        <taxon>Amphibia</taxon>
        <taxon>Batrachia</taxon>
        <taxon>Anura</taxon>
        <taxon>Neobatrachia</taxon>
        <taxon>Hyloidea</taxon>
        <taxon>Dendrobatidae</taxon>
        <taxon>Dendrobatinae</taxon>
        <taxon>Ranitomeya</taxon>
    </lineage>
</organism>
<name>A0ABN9KRJ7_9NEOB</name>
<evidence type="ECO:0008006" key="5">
    <source>
        <dbReference type="Google" id="ProtNLM"/>
    </source>
</evidence>
<sequence>MAEDMKANSCSGEEKTDVFQDSNSQPDRCFPGFKLTTRNGDHYEGNWILNQRQGHGILHCADGTIYEERWLILEKRERGFKKI</sequence>
<evidence type="ECO:0000313" key="4">
    <source>
        <dbReference type="Proteomes" id="UP001176940"/>
    </source>
</evidence>
<evidence type="ECO:0000256" key="1">
    <source>
        <dbReference type="ARBA" id="ARBA00022737"/>
    </source>
</evidence>
<keyword evidence="1" id="KW-0677">Repeat</keyword>
<accession>A0ABN9KRJ7</accession>
<comment type="caution">
    <text evidence="3">The sequence shown here is derived from an EMBL/GenBank/DDBJ whole genome shotgun (WGS) entry which is preliminary data.</text>
</comment>
<feature type="region of interest" description="Disordered" evidence="2">
    <location>
        <begin position="1"/>
        <end position="25"/>
    </location>
</feature>
<dbReference type="InterPro" id="IPR003409">
    <property type="entry name" value="MORN"/>
</dbReference>
<dbReference type="SUPFAM" id="SSF82185">
    <property type="entry name" value="Histone H3 K4-specific methyltransferase SET7/9 N-terminal domain"/>
    <property type="match status" value="1"/>
</dbReference>
<dbReference type="Proteomes" id="UP001176940">
    <property type="component" value="Unassembled WGS sequence"/>
</dbReference>
<evidence type="ECO:0000313" key="3">
    <source>
        <dbReference type="EMBL" id="CAJ0915553.1"/>
    </source>
</evidence>
<protein>
    <recommendedName>
        <fullName evidence="5">MORN repeat-containing protein 5</fullName>
    </recommendedName>
</protein>
<proteinExistence type="predicted"/>
<reference evidence="3" key="1">
    <citation type="submission" date="2023-07" db="EMBL/GenBank/DDBJ databases">
        <authorList>
            <person name="Stuckert A."/>
        </authorList>
    </citation>
    <scope>NUCLEOTIDE SEQUENCE</scope>
</reference>